<dbReference type="VEuPathDB" id="FungiDB:VP01_1878g7"/>
<feature type="domain" description="Thiamin pyrophosphokinase catalytic" evidence="6">
    <location>
        <begin position="44"/>
        <end position="104"/>
    </location>
</feature>
<keyword evidence="1" id="KW-0808">Transferase</keyword>
<keyword evidence="3" id="KW-0418">Kinase</keyword>
<dbReference type="AlphaFoldDB" id="A0A0L6VD23"/>
<sequence>MAARRWTGPFGEERPEGTKGRRYLVILNTPIKQPADGSGRNRLFERLWADADCRICADGGANRLYDYAMALAPSSPISHQSPQPAVLVPHHIVGDLDSIRTNTLPTSPNHWPSSKLSINSSTILSLSRSSSMAASPGDSTKPSTPSTPYSSNSIIPPHQPQKLGSSIPTLGAWLAPSNVA</sequence>
<dbReference type="PANTHER" id="PTHR13622:SF8">
    <property type="entry name" value="THIAMIN PYROPHOSPHOKINASE 1"/>
    <property type="match status" value="1"/>
</dbReference>
<dbReference type="GO" id="GO:0009229">
    <property type="term" value="P:thiamine diphosphate biosynthetic process"/>
    <property type="evidence" value="ECO:0007669"/>
    <property type="project" value="InterPro"/>
</dbReference>
<name>A0A0L6VD23_9BASI</name>
<dbReference type="Proteomes" id="UP000037035">
    <property type="component" value="Unassembled WGS sequence"/>
</dbReference>
<keyword evidence="4" id="KW-0067">ATP-binding</keyword>
<accession>A0A0L6VD23</accession>
<evidence type="ECO:0000256" key="3">
    <source>
        <dbReference type="ARBA" id="ARBA00022777"/>
    </source>
</evidence>
<organism evidence="7 8">
    <name type="scientific">Puccinia sorghi</name>
    <dbReference type="NCBI Taxonomy" id="27349"/>
    <lineage>
        <taxon>Eukaryota</taxon>
        <taxon>Fungi</taxon>
        <taxon>Dikarya</taxon>
        <taxon>Basidiomycota</taxon>
        <taxon>Pucciniomycotina</taxon>
        <taxon>Pucciniomycetes</taxon>
        <taxon>Pucciniales</taxon>
        <taxon>Pucciniaceae</taxon>
        <taxon>Puccinia</taxon>
    </lineage>
</organism>
<reference evidence="7 8" key="1">
    <citation type="submission" date="2015-08" db="EMBL/GenBank/DDBJ databases">
        <title>Next Generation Sequencing and Analysis of the Genome of Puccinia sorghi L Schw, the Causal Agent of Maize Common Rust.</title>
        <authorList>
            <person name="Rochi L."/>
            <person name="Burguener G."/>
            <person name="Darino M."/>
            <person name="Turjanski A."/>
            <person name="Kreff E."/>
            <person name="Dieguez M.J."/>
            <person name="Sacco F."/>
        </authorList>
    </citation>
    <scope>NUCLEOTIDE SEQUENCE [LARGE SCALE GENOMIC DNA]</scope>
    <source>
        <strain evidence="7 8">RO10H11247</strain>
    </source>
</reference>
<protein>
    <recommendedName>
        <fullName evidence="6">Thiamin pyrophosphokinase catalytic domain-containing protein</fullName>
    </recommendedName>
</protein>
<keyword evidence="2" id="KW-0547">Nucleotide-binding</keyword>
<dbReference type="GO" id="GO:0005524">
    <property type="term" value="F:ATP binding"/>
    <property type="evidence" value="ECO:0007669"/>
    <property type="project" value="UniProtKB-KW"/>
</dbReference>
<comment type="caution">
    <text evidence="7">The sequence shown here is derived from an EMBL/GenBank/DDBJ whole genome shotgun (WGS) entry which is preliminary data.</text>
</comment>
<evidence type="ECO:0000256" key="1">
    <source>
        <dbReference type="ARBA" id="ARBA00022679"/>
    </source>
</evidence>
<feature type="compositionally biased region" description="Low complexity" evidence="5">
    <location>
        <begin position="129"/>
        <end position="156"/>
    </location>
</feature>
<evidence type="ECO:0000259" key="6">
    <source>
        <dbReference type="Pfam" id="PF04263"/>
    </source>
</evidence>
<dbReference type="InterPro" id="IPR007371">
    <property type="entry name" value="TPK_catalytic"/>
</dbReference>
<dbReference type="GO" id="GO:0004788">
    <property type="term" value="F:thiamine diphosphokinase activity"/>
    <property type="evidence" value="ECO:0007669"/>
    <property type="project" value="InterPro"/>
</dbReference>
<dbReference type="OrthoDB" id="25149at2759"/>
<dbReference type="GO" id="GO:0016301">
    <property type="term" value="F:kinase activity"/>
    <property type="evidence" value="ECO:0007669"/>
    <property type="project" value="UniProtKB-KW"/>
</dbReference>
<feature type="region of interest" description="Disordered" evidence="5">
    <location>
        <begin position="129"/>
        <end position="169"/>
    </location>
</feature>
<evidence type="ECO:0000256" key="2">
    <source>
        <dbReference type="ARBA" id="ARBA00022741"/>
    </source>
</evidence>
<dbReference type="SUPFAM" id="SSF63999">
    <property type="entry name" value="Thiamin pyrophosphokinase, catalytic domain"/>
    <property type="match status" value="1"/>
</dbReference>
<dbReference type="PANTHER" id="PTHR13622">
    <property type="entry name" value="THIAMIN PYROPHOSPHOKINASE"/>
    <property type="match status" value="1"/>
</dbReference>
<evidence type="ECO:0000256" key="4">
    <source>
        <dbReference type="ARBA" id="ARBA00022840"/>
    </source>
</evidence>
<dbReference type="Gene3D" id="3.40.50.10240">
    <property type="entry name" value="Thiamin pyrophosphokinase, catalytic domain"/>
    <property type="match status" value="1"/>
</dbReference>
<dbReference type="EMBL" id="LAVV01006701">
    <property type="protein sequence ID" value="KNZ58686.1"/>
    <property type="molecule type" value="Genomic_DNA"/>
</dbReference>
<dbReference type="Pfam" id="PF04263">
    <property type="entry name" value="TPK_catalytic"/>
    <property type="match status" value="1"/>
</dbReference>
<evidence type="ECO:0000313" key="7">
    <source>
        <dbReference type="EMBL" id="KNZ58686.1"/>
    </source>
</evidence>
<evidence type="ECO:0000256" key="5">
    <source>
        <dbReference type="SAM" id="MobiDB-lite"/>
    </source>
</evidence>
<dbReference type="InterPro" id="IPR036759">
    <property type="entry name" value="TPK_catalytic_sf"/>
</dbReference>
<evidence type="ECO:0000313" key="8">
    <source>
        <dbReference type="Proteomes" id="UP000037035"/>
    </source>
</evidence>
<gene>
    <name evidence="7" type="ORF">VP01_1878g7</name>
</gene>
<proteinExistence type="predicted"/>
<dbReference type="STRING" id="27349.A0A0L6VD23"/>
<keyword evidence="8" id="KW-1185">Reference proteome</keyword>